<keyword evidence="5" id="KW-1185">Reference proteome</keyword>
<dbReference type="PROSITE" id="PS51186">
    <property type="entry name" value="GNAT"/>
    <property type="match status" value="1"/>
</dbReference>
<dbReference type="InterPro" id="IPR017255">
    <property type="entry name" value="AcTrfase_GNAT_prd"/>
</dbReference>
<dbReference type="InterPro" id="IPR050680">
    <property type="entry name" value="YpeA/RimI_acetyltransf"/>
</dbReference>
<reference evidence="4 5" key="1">
    <citation type="journal article" date="2020" name="Microb. Ecol.">
        <title>Ecogenomics of the Marine Benthic Filamentous Cyanobacterium Adonisia.</title>
        <authorList>
            <person name="Walter J.M."/>
            <person name="Coutinho F.H."/>
            <person name="Leomil L."/>
            <person name="Hargreaves P.I."/>
            <person name="Campeao M.E."/>
            <person name="Vieira V.V."/>
            <person name="Silva B.S."/>
            <person name="Fistarol G.O."/>
            <person name="Salomon P.S."/>
            <person name="Sawabe T."/>
            <person name="Mino S."/>
            <person name="Hosokawa M."/>
            <person name="Miyashita H."/>
            <person name="Maruyama F."/>
            <person name="van Verk M.C."/>
            <person name="Dutilh B.E."/>
            <person name="Thompson C.C."/>
            <person name="Thompson F.L."/>
        </authorList>
    </citation>
    <scope>NUCLEOTIDE SEQUENCE [LARGE SCALE GENOMIC DNA]</scope>
    <source>
        <strain evidence="4 5">CCMR0081</strain>
    </source>
</reference>
<keyword evidence="1 4" id="KW-0808">Transferase</keyword>
<comment type="caution">
    <text evidence="4">The sequence shown here is derived from an EMBL/GenBank/DDBJ whole genome shotgun (WGS) entry which is preliminary data.</text>
</comment>
<evidence type="ECO:0000256" key="1">
    <source>
        <dbReference type="ARBA" id="ARBA00022679"/>
    </source>
</evidence>
<name>A0A6M0RFJ2_9CYAN</name>
<evidence type="ECO:0000313" key="5">
    <source>
        <dbReference type="Proteomes" id="UP000481033"/>
    </source>
</evidence>
<dbReference type="PANTHER" id="PTHR43420:SF12">
    <property type="entry name" value="N-ACETYLTRANSFERASE DOMAIN-CONTAINING PROTEIN"/>
    <property type="match status" value="1"/>
</dbReference>
<dbReference type="AlphaFoldDB" id="A0A6M0RFJ2"/>
<evidence type="ECO:0000259" key="3">
    <source>
        <dbReference type="PROSITE" id="PS51186"/>
    </source>
</evidence>
<dbReference type="InterPro" id="IPR000182">
    <property type="entry name" value="GNAT_dom"/>
</dbReference>
<dbReference type="Proteomes" id="UP000481033">
    <property type="component" value="Unassembled WGS sequence"/>
</dbReference>
<dbReference type="InterPro" id="IPR016181">
    <property type="entry name" value="Acyl_CoA_acyltransferase"/>
</dbReference>
<evidence type="ECO:0000313" key="4">
    <source>
        <dbReference type="EMBL" id="NEZ54984.1"/>
    </source>
</evidence>
<dbReference type="EMBL" id="QXHD01000004">
    <property type="protein sequence ID" value="NEZ54984.1"/>
    <property type="molecule type" value="Genomic_DNA"/>
</dbReference>
<gene>
    <name evidence="4" type="ORF">DXZ20_04620</name>
</gene>
<dbReference type="PIRSF" id="PIRSF037663">
    <property type="entry name" value="Acetyltransf_GNAT_prd"/>
    <property type="match status" value="1"/>
</dbReference>
<feature type="domain" description="N-acetyltransferase" evidence="3">
    <location>
        <begin position="4"/>
        <end position="151"/>
    </location>
</feature>
<keyword evidence="2" id="KW-0012">Acyltransferase</keyword>
<accession>A0A6M0RFJ2</accession>
<organism evidence="4 5">
    <name type="scientific">Adonisia turfae CCMR0081</name>
    <dbReference type="NCBI Taxonomy" id="2292702"/>
    <lineage>
        <taxon>Bacteria</taxon>
        <taxon>Bacillati</taxon>
        <taxon>Cyanobacteriota</taxon>
        <taxon>Adonisia</taxon>
        <taxon>Adonisia turfae</taxon>
    </lineage>
</organism>
<proteinExistence type="predicted"/>
<dbReference type="PANTHER" id="PTHR43420">
    <property type="entry name" value="ACETYLTRANSFERASE"/>
    <property type="match status" value="1"/>
</dbReference>
<dbReference type="Pfam" id="PF00583">
    <property type="entry name" value="Acetyltransf_1"/>
    <property type="match status" value="1"/>
</dbReference>
<dbReference type="SUPFAM" id="SSF55729">
    <property type="entry name" value="Acyl-CoA N-acyltransferases (Nat)"/>
    <property type="match status" value="1"/>
</dbReference>
<evidence type="ECO:0000256" key="2">
    <source>
        <dbReference type="ARBA" id="ARBA00023315"/>
    </source>
</evidence>
<sequence length="151" mass="17425">MINIKITSPQEQDLKKILYVDNLVFSDESYSFLTLRQLYDVCGDFFVVAKKSESEIVGYTIGCPKANTLDSWILALAIDPRYRHQGIGRRLTSYLLSQLKEIKTNYVFLTVDPQNTIAINLYSDLGFEFVAYKEDYFGKKSARNIMKKKLL</sequence>
<dbReference type="GO" id="GO:0016747">
    <property type="term" value="F:acyltransferase activity, transferring groups other than amino-acyl groups"/>
    <property type="evidence" value="ECO:0007669"/>
    <property type="project" value="InterPro"/>
</dbReference>
<dbReference type="Gene3D" id="3.40.630.30">
    <property type="match status" value="1"/>
</dbReference>
<dbReference type="CDD" id="cd04301">
    <property type="entry name" value="NAT_SF"/>
    <property type="match status" value="1"/>
</dbReference>
<protein>
    <submittedName>
        <fullName evidence="4">N-acetyltransferase</fullName>
    </submittedName>
</protein>